<evidence type="ECO:0000256" key="1">
    <source>
        <dbReference type="SAM" id="Phobius"/>
    </source>
</evidence>
<reference evidence="2" key="1">
    <citation type="submission" date="2020-06" db="EMBL/GenBank/DDBJ databases">
        <authorList>
            <consortium name="Plant Systems Biology data submission"/>
        </authorList>
    </citation>
    <scope>NUCLEOTIDE SEQUENCE</scope>
    <source>
        <strain evidence="2">D6</strain>
    </source>
</reference>
<keyword evidence="1" id="KW-0472">Membrane</keyword>
<keyword evidence="1" id="KW-1133">Transmembrane helix</keyword>
<evidence type="ECO:0000313" key="2">
    <source>
        <dbReference type="EMBL" id="CAB9515596.1"/>
    </source>
</evidence>
<accession>A0A9N8EAE7</accession>
<dbReference type="Proteomes" id="UP001153069">
    <property type="component" value="Unassembled WGS sequence"/>
</dbReference>
<name>A0A9N8EAE7_9STRA</name>
<proteinExistence type="predicted"/>
<keyword evidence="3" id="KW-1185">Reference proteome</keyword>
<feature type="transmembrane region" description="Helical" evidence="1">
    <location>
        <begin position="278"/>
        <end position="298"/>
    </location>
</feature>
<comment type="caution">
    <text evidence="2">The sequence shown here is derived from an EMBL/GenBank/DDBJ whole genome shotgun (WGS) entry which is preliminary data.</text>
</comment>
<organism evidence="2 3">
    <name type="scientific">Seminavis robusta</name>
    <dbReference type="NCBI Taxonomy" id="568900"/>
    <lineage>
        <taxon>Eukaryota</taxon>
        <taxon>Sar</taxon>
        <taxon>Stramenopiles</taxon>
        <taxon>Ochrophyta</taxon>
        <taxon>Bacillariophyta</taxon>
        <taxon>Bacillariophyceae</taxon>
        <taxon>Bacillariophycidae</taxon>
        <taxon>Naviculales</taxon>
        <taxon>Naviculaceae</taxon>
        <taxon>Seminavis</taxon>
    </lineage>
</organism>
<sequence>MASLFLVRIQGVGILPAVFLVLGFLRASAALTPIEPKVKSLSDLKIDPVDPLVPLASTVLVVPDENLARDVVFVEKAVNQRIEGLEDLQRISRYWDRDFESSQSGVAAAIRRASALSSDVAVVCWNVTWVPPTTEWLANLGKLLEPRVETKFVAYNHLAGQPSTFSWRAVFKLFEDVVNKGVLCVPLACIEGTTTLQYSKNSKVIRITEDLAYAEDLRRGALQNRKCAQDLRLFLEAGRRLQDRPSDWDDSVATSLPWSTVAGSNPLDVDPVEEGPSVAIAFVGIVFLSLLVFASAIAPQLIGQSLFGPPNYIVSPEELKSIY</sequence>
<dbReference type="AlphaFoldDB" id="A0A9N8EAE7"/>
<gene>
    <name evidence="2" type="ORF">SEMRO_726_G193430.1</name>
</gene>
<dbReference type="OrthoDB" id="42673at2759"/>
<dbReference type="EMBL" id="CAICTM010000725">
    <property type="protein sequence ID" value="CAB9515596.1"/>
    <property type="molecule type" value="Genomic_DNA"/>
</dbReference>
<keyword evidence="1" id="KW-0812">Transmembrane</keyword>
<protein>
    <submittedName>
        <fullName evidence="2">Uncharacterized protein</fullName>
    </submittedName>
</protein>
<evidence type="ECO:0000313" key="3">
    <source>
        <dbReference type="Proteomes" id="UP001153069"/>
    </source>
</evidence>